<dbReference type="Gene3D" id="1.20.1250.20">
    <property type="entry name" value="MFS general substrate transporter like domains"/>
    <property type="match status" value="1"/>
</dbReference>
<evidence type="ECO:0000313" key="11">
    <source>
        <dbReference type="Ensembl" id="ENSCCRP00015110267.1"/>
    </source>
</evidence>
<keyword evidence="8" id="KW-0813">Transport</keyword>
<evidence type="ECO:0000256" key="5">
    <source>
        <dbReference type="ARBA" id="ARBA00022989"/>
    </source>
</evidence>
<dbReference type="InterPro" id="IPR004156">
    <property type="entry name" value="OATP"/>
</dbReference>
<dbReference type="PROSITE" id="PS51465">
    <property type="entry name" value="KAZAL_2"/>
    <property type="match status" value="1"/>
</dbReference>
<feature type="transmembrane region" description="Helical" evidence="8">
    <location>
        <begin position="334"/>
        <end position="360"/>
    </location>
</feature>
<feature type="transmembrane region" description="Helical" evidence="8">
    <location>
        <begin position="103"/>
        <end position="124"/>
    </location>
</feature>
<dbReference type="InterPro" id="IPR036259">
    <property type="entry name" value="MFS_trans_sf"/>
</dbReference>
<feature type="domain" description="Kazal-like" evidence="10">
    <location>
        <begin position="408"/>
        <end position="462"/>
    </location>
</feature>
<dbReference type="InterPro" id="IPR002350">
    <property type="entry name" value="Kazal_dom"/>
</dbReference>
<dbReference type="PANTHER" id="PTHR11388">
    <property type="entry name" value="ORGANIC ANION TRANSPORTER"/>
    <property type="match status" value="1"/>
</dbReference>
<dbReference type="SUPFAM" id="SSF100895">
    <property type="entry name" value="Kazal-type serine protease inhibitors"/>
    <property type="match status" value="1"/>
</dbReference>
<feature type="transmembrane region" description="Helical" evidence="8">
    <location>
        <begin position="207"/>
        <end position="234"/>
    </location>
</feature>
<feature type="transmembrane region" description="Helical" evidence="8">
    <location>
        <begin position="486"/>
        <end position="508"/>
    </location>
</feature>
<name>A0A8C2AT15_CYPCA</name>
<dbReference type="NCBIfam" id="TIGR00805">
    <property type="entry name" value="oat"/>
    <property type="match status" value="1"/>
</dbReference>
<evidence type="ECO:0000256" key="3">
    <source>
        <dbReference type="ARBA" id="ARBA00022475"/>
    </source>
</evidence>
<dbReference type="PANTHER" id="PTHR11388:SF87">
    <property type="entry name" value="SOLUTE CARRIER ORGANIC ANION TRANSPORTER FAMILY MEMBER 2B1"/>
    <property type="match status" value="1"/>
</dbReference>
<keyword evidence="3" id="KW-1003">Cell membrane</keyword>
<feature type="transmembrane region" description="Helical" evidence="8">
    <location>
        <begin position="75"/>
        <end position="96"/>
    </location>
</feature>
<evidence type="ECO:0000256" key="6">
    <source>
        <dbReference type="ARBA" id="ARBA00023136"/>
    </source>
</evidence>
<keyword evidence="8" id="KW-0406">Ion transport</keyword>
<keyword evidence="4 8" id="KW-0812">Transmembrane</keyword>
<reference evidence="11" key="1">
    <citation type="submission" date="2025-08" db="UniProtKB">
        <authorList>
            <consortium name="Ensembl"/>
        </authorList>
    </citation>
    <scope>IDENTIFICATION</scope>
</reference>
<feature type="transmembrane region" description="Helical" evidence="8">
    <location>
        <begin position="380"/>
        <end position="404"/>
    </location>
</feature>
<evidence type="ECO:0000256" key="1">
    <source>
        <dbReference type="ARBA" id="ARBA00004651"/>
    </source>
</evidence>
<dbReference type="GO" id="GO:0015125">
    <property type="term" value="F:bile acid transmembrane transporter activity"/>
    <property type="evidence" value="ECO:0007669"/>
    <property type="project" value="TreeGrafter"/>
</dbReference>
<evidence type="ECO:0000256" key="2">
    <source>
        <dbReference type="ARBA" id="ARBA00009657"/>
    </source>
</evidence>
<dbReference type="Pfam" id="PF07648">
    <property type="entry name" value="Kazal_2"/>
    <property type="match status" value="1"/>
</dbReference>
<dbReference type="Pfam" id="PF03137">
    <property type="entry name" value="OATP"/>
    <property type="match status" value="1"/>
</dbReference>
<proteinExistence type="inferred from homology"/>
<comment type="caution">
    <text evidence="8">Lacks conserved residue(s) required for the propagation of feature annotation.</text>
</comment>
<dbReference type="AlphaFoldDB" id="A0A8C2AT15"/>
<evidence type="ECO:0000256" key="8">
    <source>
        <dbReference type="RuleBase" id="RU362056"/>
    </source>
</evidence>
<dbReference type="Ensembl" id="ENSCCRT00015113756.1">
    <property type="protein sequence ID" value="ENSCCRP00015110267.1"/>
    <property type="gene ID" value="ENSCCRG00015043722.1"/>
</dbReference>
<sequence>MCCILWYHKLTAIEVQGNPQIPRPHRSMGLLNNIKFFVLCHGMLQLAQLLVSGYLKGSITTIEKRYGFSSQKSGLLAAFNEVGNIILIVFVSFFGSRVHRPRCIGIGAMIASVGVFLIALPHFISEKYMYTDFNSNTKDNSSGLCQSLNPEEEFNQTCDQEKNDSHLGVYPVLLLGQLLLGIGGVPIQPFGISYIDDYAEKRNSPFYLGILFAITVIGPAFGFMMSSALLRFYVDIDKVSSEYKDLNNEDPRWVGAWWLGFLMAATLLLLTSLPYLFFPRKMSREEIIEALAEPSIEKIIEDKEPKTDMMEEVSLTEFLKSFPKIVMRTLRNPTYLLVVLAQVNLAAMVAGLATFMGKFIEKQFAQTASFSNLMMVRSFTNIFVLFPPLQGTLSFLLAFAFILLPFIPRSSHQCSNACSCSDEAFNPVCGSDGVEFRSPCHAGCKTKIPNKEKNYKDCECVASTGSPGFALPGPCGNGCNNRLIPFMILSSITCFVASLSHTTSFMMILRTVTPEDKSFALGIQFMLFRVLAFLPAPVLYGRAIDTACVLWGKKCNKITSCRYYDLDLFRHRFLGLQIFFIFGGFVCFFLSFMVLRRTNSTQEQNEKMNNQEMKEAKQMISSSNGH</sequence>
<feature type="transmembrane region" description="Helical" evidence="8">
    <location>
        <begin position="254"/>
        <end position="278"/>
    </location>
</feature>
<feature type="transmembrane region" description="Helical" evidence="8">
    <location>
        <begin position="36"/>
        <end position="55"/>
    </location>
</feature>
<evidence type="ECO:0000259" key="10">
    <source>
        <dbReference type="PROSITE" id="PS51465"/>
    </source>
</evidence>
<feature type="transmembrane region" description="Helical" evidence="8">
    <location>
        <begin position="573"/>
        <end position="595"/>
    </location>
</feature>
<evidence type="ECO:0000256" key="4">
    <source>
        <dbReference type="ARBA" id="ARBA00022692"/>
    </source>
</evidence>
<comment type="similarity">
    <text evidence="2 8">Belongs to the organo anion transporter (TC 2.A.60) family.</text>
</comment>
<keyword evidence="7" id="KW-1015">Disulfide bond</keyword>
<dbReference type="GO" id="GO:0006811">
    <property type="term" value="P:monoatomic ion transport"/>
    <property type="evidence" value="ECO:0007669"/>
    <property type="project" value="UniProtKB-KW"/>
</dbReference>
<comment type="subcellular location">
    <subcellularLocation>
        <location evidence="1 8">Cell membrane</location>
        <topology evidence="1 8">Multi-pass membrane protein</topology>
    </subcellularLocation>
</comment>
<feature type="transmembrane region" description="Helical" evidence="8">
    <location>
        <begin position="528"/>
        <end position="552"/>
    </location>
</feature>
<evidence type="ECO:0000256" key="7">
    <source>
        <dbReference type="ARBA" id="ARBA00023157"/>
    </source>
</evidence>
<organism evidence="11 12">
    <name type="scientific">Cyprinus carpio</name>
    <name type="common">Common carp</name>
    <dbReference type="NCBI Taxonomy" id="7962"/>
    <lineage>
        <taxon>Eukaryota</taxon>
        <taxon>Metazoa</taxon>
        <taxon>Chordata</taxon>
        <taxon>Craniata</taxon>
        <taxon>Vertebrata</taxon>
        <taxon>Euteleostomi</taxon>
        <taxon>Actinopterygii</taxon>
        <taxon>Neopterygii</taxon>
        <taxon>Teleostei</taxon>
        <taxon>Ostariophysi</taxon>
        <taxon>Cypriniformes</taxon>
        <taxon>Cyprinidae</taxon>
        <taxon>Cyprininae</taxon>
        <taxon>Cyprinus</taxon>
    </lineage>
</organism>
<dbReference type="GO" id="GO:0016323">
    <property type="term" value="C:basolateral plasma membrane"/>
    <property type="evidence" value="ECO:0007669"/>
    <property type="project" value="TreeGrafter"/>
</dbReference>
<dbReference type="FunFam" id="1.20.1250.20:FF:001708">
    <property type="entry name" value="Solute carrier organic anion transporter family, member 2B1"/>
    <property type="match status" value="1"/>
</dbReference>
<feature type="transmembrane region" description="Helical" evidence="8">
    <location>
        <begin position="172"/>
        <end position="195"/>
    </location>
</feature>
<dbReference type="SUPFAM" id="SSF103473">
    <property type="entry name" value="MFS general substrate transporter"/>
    <property type="match status" value="1"/>
</dbReference>
<dbReference type="GO" id="GO:0016324">
    <property type="term" value="C:apical plasma membrane"/>
    <property type="evidence" value="ECO:0007669"/>
    <property type="project" value="TreeGrafter"/>
</dbReference>
<evidence type="ECO:0000313" key="12">
    <source>
        <dbReference type="Proteomes" id="UP000694700"/>
    </source>
</evidence>
<dbReference type="GO" id="GO:0043252">
    <property type="term" value="P:sodium-independent organic anion transport"/>
    <property type="evidence" value="ECO:0007669"/>
    <property type="project" value="TreeGrafter"/>
</dbReference>
<keyword evidence="6 8" id="KW-0472">Membrane</keyword>
<protein>
    <recommendedName>
        <fullName evidence="8">Solute carrier organic anion transporter family member</fullName>
    </recommendedName>
</protein>
<accession>A0A8C2AT15</accession>
<dbReference type="Proteomes" id="UP000694700">
    <property type="component" value="Unplaced"/>
</dbReference>
<dbReference type="GO" id="GO:0015347">
    <property type="term" value="F:sodium-independent organic anion transmembrane transporter activity"/>
    <property type="evidence" value="ECO:0007669"/>
    <property type="project" value="TreeGrafter"/>
</dbReference>
<evidence type="ECO:0000256" key="9">
    <source>
        <dbReference type="SAM" id="MobiDB-lite"/>
    </source>
</evidence>
<feature type="region of interest" description="Disordered" evidence="9">
    <location>
        <begin position="603"/>
        <end position="626"/>
    </location>
</feature>
<dbReference type="InterPro" id="IPR036058">
    <property type="entry name" value="Kazal_dom_sf"/>
</dbReference>
<keyword evidence="5 8" id="KW-1133">Transmembrane helix</keyword>